<dbReference type="Pfam" id="PF02080">
    <property type="entry name" value="TrkA_C"/>
    <property type="match status" value="1"/>
</dbReference>
<feature type="transmembrane region" description="Helical" evidence="8">
    <location>
        <begin position="418"/>
        <end position="436"/>
    </location>
</feature>
<evidence type="ECO:0000256" key="5">
    <source>
        <dbReference type="ARBA" id="ARBA00022692"/>
    </source>
</evidence>
<evidence type="ECO:0000259" key="9">
    <source>
        <dbReference type="PROSITE" id="PS51202"/>
    </source>
</evidence>
<feature type="transmembrane region" description="Helical" evidence="8">
    <location>
        <begin position="477"/>
        <end position="497"/>
    </location>
</feature>
<keyword evidence="7 8" id="KW-0472">Membrane</keyword>
<protein>
    <submittedName>
        <fullName evidence="10">Transporter</fullName>
    </submittedName>
</protein>
<feature type="transmembrane region" description="Helical" evidence="8">
    <location>
        <begin position="379"/>
        <end position="397"/>
    </location>
</feature>
<dbReference type="InterPro" id="IPR050144">
    <property type="entry name" value="AAE_transporter"/>
</dbReference>
<accession>A0A1Q5PU37</accession>
<sequence>MIDAVVDTLVSSPLLTIFLVVAVGSALGALPLGRLRLGAAGALFVGLAVGALDPRLGEGLGLVRSLGLALFVYTVGLSAGTTFFRELKRFLPFMGASVAVLVVAAGSVVLVAPLLGLPTPLALGTFAGALTSTPALSAATVATGGSPEAAVGYALAYPVGVVVGLTVIAVVLTRRFPARRDAESLAGAGLQATSLRVQADTNPAAVPLLAAGQVRISYLARGGVTRVFLPGDQLLAGDWIVVVGAAKHVAQAAAALGEETDTHLADYRHEVDHLRFVVSNKHVIGRTVGELDFPGRFHGTIMRVRRGDLDLLANESLTLQPGDRVLAVVPAERLDDVRQLFGDSERRLSEIDPVAVGLGLALGLAVGLLSVPLGGGLTFSLGAAAGPLLVGTILGHFERTGPFGWQLPYAANLTIRQVGLLLFLACVGLGAGPAFMREAFTFAGVKVIAFAALLCGVTCLLFALAARLLGFSSPRTAGGLGAVVGQPALVAAANLQVSDERIDAGYATLYALCIVTKVLLVYLMVALLGVGT</sequence>
<dbReference type="EMBL" id="MQVS01000010">
    <property type="protein sequence ID" value="OKL51098.1"/>
    <property type="molecule type" value="Genomic_DNA"/>
</dbReference>
<dbReference type="GO" id="GO:0008324">
    <property type="term" value="F:monoatomic cation transmembrane transporter activity"/>
    <property type="evidence" value="ECO:0007669"/>
    <property type="project" value="InterPro"/>
</dbReference>
<gene>
    <name evidence="10" type="ORF">BSZ40_09335</name>
</gene>
<dbReference type="AlphaFoldDB" id="A0A1Q5PU37"/>
<dbReference type="Proteomes" id="UP000185612">
    <property type="component" value="Unassembled WGS sequence"/>
</dbReference>
<dbReference type="PANTHER" id="PTHR30445:SF3">
    <property type="entry name" value="TRANSPORT PROTEIN YIDE-RELATED"/>
    <property type="match status" value="1"/>
</dbReference>
<keyword evidence="4" id="KW-1003">Cell membrane</keyword>
<dbReference type="PANTHER" id="PTHR30445">
    <property type="entry name" value="K(+)_H(+) ANTIPORTER SUBUNIT KHTT"/>
    <property type="match status" value="1"/>
</dbReference>
<dbReference type="RefSeq" id="WP_073825638.1">
    <property type="nucleotide sequence ID" value="NZ_JAUNKL010000046.1"/>
</dbReference>
<dbReference type="Gene3D" id="3.30.70.1450">
    <property type="entry name" value="Regulator of K+ conductance, C-terminal domain"/>
    <property type="match status" value="1"/>
</dbReference>
<evidence type="ECO:0000256" key="4">
    <source>
        <dbReference type="ARBA" id="ARBA00022475"/>
    </source>
</evidence>
<name>A0A1Q5PU37_9ACTO</name>
<feature type="transmembrane region" description="Helical" evidence="8">
    <location>
        <begin position="12"/>
        <end position="30"/>
    </location>
</feature>
<feature type="transmembrane region" description="Helical" evidence="8">
    <location>
        <begin position="150"/>
        <end position="172"/>
    </location>
</feature>
<keyword evidence="3" id="KW-0813">Transport</keyword>
<feature type="transmembrane region" description="Helical" evidence="8">
    <location>
        <begin position="354"/>
        <end position="373"/>
    </location>
</feature>
<dbReference type="Pfam" id="PF06826">
    <property type="entry name" value="Asp-Al_Ex"/>
    <property type="match status" value="2"/>
</dbReference>
<feature type="transmembrane region" description="Helical" evidence="8">
    <location>
        <begin position="442"/>
        <end position="465"/>
    </location>
</feature>
<dbReference type="GO" id="GO:0006813">
    <property type="term" value="P:potassium ion transport"/>
    <property type="evidence" value="ECO:0007669"/>
    <property type="project" value="InterPro"/>
</dbReference>
<dbReference type="PROSITE" id="PS51202">
    <property type="entry name" value="RCK_C"/>
    <property type="match status" value="2"/>
</dbReference>
<evidence type="ECO:0000256" key="6">
    <source>
        <dbReference type="ARBA" id="ARBA00022989"/>
    </source>
</evidence>
<dbReference type="InterPro" id="IPR036721">
    <property type="entry name" value="RCK_C_sf"/>
</dbReference>
<dbReference type="InterPro" id="IPR006037">
    <property type="entry name" value="RCK_C"/>
</dbReference>
<evidence type="ECO:0000256" key="8">
    <source>
        <dbReference type="SAM" id="Phobius"/>
    </source>
</evidence>
<feature type="transmembrane region" description="Helical" evidence="8">
    <location>
        <begin position="37"/>
        <end position="56"/>
    </location>
</feature>
<keyword evidence="6 8" id="KW-1133">Transmembrane helix</keyword>
<comment type="subcellular location">
    <subcellularLocation>
        <location evidence="1">Cell membrane</location>
        <topology evidence="1">Multi-pass membrane protein</topology>
    </subcellularLocation>
</comment>
<evidence type="ECO:0000256" key="1">
    <source>
        <dbReference type="ARBA" id="ARBA00004651"/>
    </source>
</evidence>
<comment type="caution">
    <text evidence="10">The sequence shown here is derived from an EMBL/GenBank/DDBJ whole genome shotgun (WGS) entry which is preliminary data.</text>
</comment>
<evidence type="ECO:0000313" key="10">
    <source>
        <dbReference type="EMBL" id="OKL51098.1"/>
    </source>
</evidence>
<dbReference type="OrthoDB" id="9155749at2"/>
<evidence type="ECO:0000313" key="11">
    <source>
        <dbReference type="Proteomes" id="UP000185612"/>
    </source>
</evidence>
<evidence type="ECO:0000256" key="2">
    <source>
        <dbReference type="ARBA" id="ARBA00009854"/>
    </source>
</evidence>
<feature type="transmembrane region" description="Helical" evidence="8">
    <location>
        <begin position="62"/>
        <end position="84"/>
    </location>
</feature>
<organism evidence="10 11">
    <name type="scientific">Buchananella hordeovulneris</name>
    <dbReference type="NCBI Taxonomy" id="52770"/>
    <lineage>
        <taxon>Bacteria</taxon>
        <taxon>Bacillati</taxon>
        <taxon>Actinomycetota</taxon>
        <taxon>Actinomycetes</taxon>
        <taxon>Actinomycetales</taxon>
        <taxon>Actinomycetaceae</taxon>
        <taxon>Buchananella</taxon>
    </lineage>
</organism>
<feature type="transmembrane region" description="Helical" evidence="8">
    <location>
        <begin position="91"/>
        <end position="115"/>
    </location>
</feature>
<feature type="domain" description="RCK C-terminal" evidence="9">
    <location>
        <begin position="259"/>
        <end position="343"/>
    </location>
</feature>
<dbReference type="InterPro" id="IPR006512">
    <property type="entry name" value="YidE_YbjL"/>
</dbReference>
<keyword evidence="5 8" id="KW-0812">Transmembrane</keyword>
<keyword evidence="11" id="KW-1185">Reference proteome</keyword>
<dbReference type="NCBIfam" id="TIGR01625">
    <property type="entry name" value="YidE_YbjL_dupl"/>
    <property type="match status" value="2"/>
</dbReference>
<feature type="domain" description="RCK C-terminal" evidence="9">
    <location>
        <begin position="180"/>
        <end position="258"/>
    </location>
</feature>
<feature type="transmembrane region" description="Helical" evidence="8">
    <location>
        <begin position="509"/>
        <end position="530"/>
    </location>
</feature>
<reference evidence="11" key="1">
    <citation type="submission" date="2016-12" db="EMBL/GenBank/DDBJ databases">
        <authorList>
            <person name="Meng X."/>
        </authorList>
    </citation>
    <scope>NUCLEOTIDE SEQUENCE [LARGE SCALE GENOMIC DNA]</scope>
    <source>
        <strain evidence="11">DSM 20732</strain>
    </source>
</reference>
<dbReference type="SUPFAM" id="SSF116726">
    <property type="entry name" value="TrkA C-terminal domain-like"/>
    <property type="match status" value="1"/>
</dbReference>
<evidence type="ECO:0000256" key="3">
    <source>
        <dbReference type="ARBA" id="ARBA00022448"/>
    </source>
</evidence>
<dbReference type="GO" id="GO:0005886">
    <property type="term" value="C:plasma membrane"/>
    <property type="evidence" value="ECO:0007669"/>
    <property type="project" value="UniProtKB-SubCell"/>
</dbReference>
<proteinExistence type="inferred from homology"/>
<evidence type="ECO:0000256" key="7">
    <source>
        <dbReference type="ARBA" id="ARBA00023136"/>
    </source>
</evidence>
<comment type="similarity">
    <text evidence="2">Belongs to the AAE transporter (TC 2.A.81) family.</text>
</comment>